<evidence type="ECO:0000313" key="1">
    <source>
        <dbReference type="EMBL" id="GAA2906235.1"/>
    </source>
</evidence>
<evidence type="ECO:0000313" key="2">
    <source>
        <dbReference type="Proteomes" id="UP001500831"/>
    </source>
</evidence>
<dbReference type="EMBL" id="BAAAVI010000085">
    <property type="protein sequence ID" value="GAA2906235.1"/>
    <property type="molecule type" value="Genomic_DNA"/>
</dbReference>
<gene>
    <name evidence="1" type="ORF">GCM10010517_72440</name>
</gene>
<sequence length="745" mass="80541">MSEADWTLLPTLVVRTAGFPWSLVRSLAYPDAGAVAEEIVRLEHEAGALLARRPPLARPTRGLQSRLRNLRPLPDDLSLSGEWPAAWNELTGRLAELRHALAGAVETDAKAAQDAVAGIVADERFLDAVVCSSPAVYRDLRRGARGTRLRRQVASYAQRLAAKCETMSFFGPINYGRVDPGAPAGHTWAGHRDIPGRRAFTAARVGDLLQERILADPGLVAGLVLRRKTWARPPTRAGEDLLARIAALADGRRTAAEIGRLTGASPEDLTAAVAAGVRRGLLVHDLCPPATIPDPITWLRDRSPGGNLPVEEISGLLDRYPASPPEDKLAVQGRIAELVDDGGRAPQPRERFYNDRVVVHEAAVGSLRVTVGGPLAADLRRAVPRVLDLLAHDAELTRARTNRLVAATLGPGEFGLPAAMRRCADLEIERSDLLTRQIADALRGLPPGTPAVDLADVVPVPAPSGAPVLCSVDVMVATGDLADYEPGRTPLVMGDIHDAALLTPWALQFHPRAPEILAERDAEIRRALGDVTAVNVISRRTTGIPPLEFPGLVLELGGVAEDPARPRVHLDRLRVRSDGERVTLHVRGDERPLLFHNGELDTAFHTALALPRIRRPRPPDLSHVPRLTWRNVVLSRRRWTVPSAGITVLDRPGDDAGRLLAMAALRAEHGLPRTFFAKSPAERKPIYVDAAGPALIDGLARLARTAERLVLTEALPGPGDCWLRDGAESFAAEFRCVYLRPAGRT</sequence>
<evidence type="ECO:0008006" key="3">
    <source>
        <dbReference type="Google" id="ProtNLM"/>
    </source>
</evidence>
<reference evidence="1 2" key="1">
    <citation type="journal article" date="2019" name="Int. J. Syst. Evol. Microbiol.">
        <title>The Global Catalogue of Microorganisms (GCM) 10K type strain sequencing project: providing services to taxonomists for standard genome sequencing and annotation.</title>
        <authorList>
            <consortium name="The Broad Institute Genomics Platform"/>
            <consortium name="The Broad Institute Genome Sequencing Center for Infectious Disease"/>
            <person name="Wu L."/>
            <person name="Ma J."/>
        </authorList>
    </citation>
    <scope>NUCLEOTIDE SEQUENCE [LARGE SCALE GENOMIC DNA]</scope>
    <source>
        <strain evidence="1 2">JCM 6242</strain>
    </source>
</reference>
<dbReference type="Proteomes" id="UP001500831">
    <property type="component" value="Unassembled WGS sequence"/>
</dbReference>
<comment type="caution">
    <text evidence="1">The sequence shown here is derived from an EMBL/GenBank/DDBJ whole genome shotgun (WGS) entry which is preliminary data.</text>
</comment>
<dbReference type="RefSeq" id="WP_344980955.1">
    <property type="nucleotide sequence ID" value="NZ_BAAAVI010000085.1"/>
</dbReference>
<proteinExistence type="predicted"/>
<name>A0ABN3W9W3_9ACTN</name>
<protein>
    <recommendedName>
        <fullName evidence="3">Lantibiotic dehydratase N-terminal domain-containing protein</fullName>
    </recommendedName>
</protein>
<organism evidence="1 2">
    <name type="scientific">Streptosporangium fragile</name>
    <dbReference type="NCBI Taxonomy" id="46186"/>
    <lineage>
        <taxon>Bacteria</taxon>
        <taxon>Bacillati</taxon>
        <taxon>Actinomycetota</taxon>
        <taxon>Actinomycetes</taxon>
        <taxon>Streptosporangiales</taxon>
        <taxon>Streptosporangiaceae</taxon>
        <taxon>Streptosporangium</taxon>
    </lineage>
</organism>
<accession>A0ABN3W9W3</accession>
<keyword evidence="2" id="KW-1185">Reference proteome</keyword>